<protein>
    <submittedName>
        <fullName evidence="1">Uncharacterized protein</fullName>
    </submittedName>
</protein>
<comment type="caution">
    <text evidence="1">The sequence shown here is derived from an EMBL/GenBank/DDBJ whole genome shotgun (WGS) entry which is preliminary data.</text>
</comment>
<name>A0A818XVQ1_9BILA</name>
<reference evidence="1" key="1">
    <citation type="submission" date="2021-02" db="EMBL/GenBank/DDBJ databases">
        <authorList>
            <person name="Nowell W R."/>
        </authorList>
    </citation>
    <scope>NUCLEOTIDE SEQUENCE</scope>
</reference>
<evidence type="ECO:0000313" key="2">
    <source>
        <dbReference type="Proteomes" id="UP000663869"/>
    </source>
</evidence>
<evidence type="ECO:0000313" key="1">
    <source>
        <dbReference type="EMBL" id="CAF3746527.1"/>
    </source>
</evidence>
<dbReference type="AlphaFoldDB" id="A0A818XVQ1"/>
<organism evidence="1 2">
    <name type="scientific">Rotaria socialis</name>
    <dbReference type="NCBI Taxonomy" id="392032"/>
    <lineage>
        <taxon>Eukaryota</taxon>
        <taxon>Metazoa</taxon>
        <taxon>Spiralia</taxon>
        <taxon>Gnathifera</taxon>
        <taxon>Rotifera</taxon>
        <taxon>Eurotatoria</taxon>
        <taxon>Bdelloidea</taxon>
        <taxon>Philodinida</taxon>
        <taxon>Philodinidae</taxon>
        <taxon>Rotaria</taxon>
    </lineage>
</organism>
<gene>
    <name evidence="1" type="ORF">FME351_LOCUS30587</name>
</gene>
<dbReference type="Proteomes" id="UP000663869">
    <property type="component" value="Unassembled WGS sequence"/>
</dbReference>
<proteinExistence type="predicted"/>
<accession>A0A818XVQ1</accession>
<dbReference type="EMBL" id="CAJNYU010004349">
    <property type="protein sequence ID" value="CAF3746527.1"/>
    <property type="molecule type" value="Genomic_DNA"/>
</dbReference>
<sequence length="189" mass="21560">MISDRIPSGILSDPTIGMILLGITLSKLAYLSDEASVEMKLQNRNLNRTSANTLSFSDSKSKLKASDLSSTSTSESENSSRSRITNYSLVADTGIKKLNAAEEKRKRPELNIIYNRKINYFLQKYANVKDIDCNRVSDDIMQNLNISKTELYNVLRFIRNTMNISPLNYTQDNFINVVRDIYENSYLHK</sequence>